<evidence type="ECO:0000256" key="4">
    <source>
        <dbReference type="SAM" id="MobiDB-lite"/>
    </source>
</evidence>
<gene>
    <name evidence="6" type="ORF">PEVE_00044233</name>
</gene>
<keyword evidence="7" id="KW-1185">Reference proteome</keyword>
<evidence type="ECO:0000313" key="6">
    <source>
        <dbReference type="EMBL" id="CAH3147341.1"/>
    </source>
</evidence>
<evidence type="ECO:0000259" key="5">
    <source>
        <dbReference type="Pfam" id="PF04500"/>
    </source>
</evidence>
<proteinExistence type="predicted"/>
<dbReference type="SUPFAM" id="SSF57903">
    <property type="entry name" value="FYVE/PHD zinc finger"/>
    <property type="match status" value="1"/>
</dbReference>
<accession>A0ABN8PP05</accession>
<dbReference type="EMBL" id="CALNXI010000929">
    <property type="protein sequence ID" value="CAH3147341.1"/>
    <property type="molecule type" value="Genomic_DNA"/>
</dbReference>
<keyword evidence="3" id="KW-0862">Zinc</keyword>
<comment type="caution">
    <text evidence="6">The sequence shown here is derived from an EMBL/GenBank/DDBJ whole genome shotgun (WGS) entry which is preliminary data.</text>
</comment>
<sequence>MADKCTSCNQTVTTRQQAIQCDGCMKWNQRSCNIGITQQAYREAVRVGADISWFCLPCQPGSPVAESSRISEQSTDILESSEFNPRTYHSDSLQSTIYDAPAQSTTDTAEDEPSHRPILDPAPDESSITEQTPEPSTALFALTFEIIEDSTSKGRPKLIDSRGYCYGVKRRRVNANDWICTRRPKVNPCKASIIERSGSFHLGSNAHNHAAEELGLQSSYTHDLGTHSFIKKMIALPFLPEEEIEPMFQRLQRHASEPLQQFTEYVNDTWINGTWGPSDWTAFKKAIRTNNDVEGWHNGLNRRAGRGQLPMYLLIKFLHKEGTLTALQIRLVSEKKLRRIQRRKYRELHAKMFELWDQYEAKERSAKSLLKACSHLNGPRKS</sequence>
<dbReference type="PANTHER" id="PTHR20956:SF12">
    <property type="entry name" value="FLYWCH-TYPE DOMAIN-CONTAINING PROTEIN"/>
    <property type="match status" value="1"/>
</dbReference>
<feature type="compositionally biased region" description="Polar residues" evidence="4">
    <location>
        <begin position="68"/>
        <end position="84"/>
    </location>
</feature>
<feature type="domain" description="FLYWCH-type" evidence="5">
    <location>
        <begin position="151"/>
        <end position="209"/>
    </location>
</feature>
<dbReference type="InterPro" id="IPR013083">
    <property type="entry name" value="Znf_RING/FYVE/PHD"/>
</dbReference>
<protein>
    <recommendedName>
        <fullName evidence="5">FLYWCH-type domain-containing protein</fullName>
    </recommendedName>
</protein>
<evidence type="ECO:0000256" key="3">
    <source>
        <dbReference type="ARBA" id="ARBA00022833"/>
    </source>
</evidence>
<feature type="region of interest" description="Disordered" evidence="4">
    <location>
        <begin position="103"/>
        <end position="133"/>
    </location>
</feature>
<feature type="region of interest" description="Disordered" evidence="4">
    <location>
        <begin position="64"/>
        <end position="85"/>
    </location>
</feature>
<dbReference type="Gene3D" id="2.20.25.240">
    <property type="match status" value="1"/>
</dbReference>
<evidence type="ECO:0000313" key="7">
    <source>
        <dbReference type="Proteomes" id="UP001159427"/>
    </source>
</evidence>
<organism evidence="6 7">
    <name type="scientific">Porites evermanni</name>
    <dbReference type="NCBI Taxonomy" id="104178"/>
    <lineage>
        <taxon>Eukaryota</taxon>
        <taxon>Metazoa</taxon>
        <taxon>Cnidaria</taxon>
        <taxon>Anthozoa</taxon>
        <taxon>Hexacorallia</taxon>
        <taxon>Scleractinia</taxon>
        <taxon>Fungiina</taxon>
        <taxon>Poritidae</taxon>
        <taxon>Porites</taxon>
    </lineage>
</organism>
<dbReference type="Proteomes" id="UP001159427">
    <property type="component" value="Unassembled WGS sequence"/>
</dbReference>
<dbReference type="InterPro" id="IPR011011">
    <property type="entry name" value="Znf_FYVE_PHD"/>
</dbReference>
<dbReference type="PANTHER" id="PTHR20956">
    <property type="entry name" value="HEH2P"/>
    <property type="match status" value="1"/>
</dbReference>
<keyword evidence="1" id="KW-0479">Metal-binding</keyword>
<name>A0ABN8PP05_9CNID</name>
<evidence type="ECO:0000256" key="2">
    <source>
        <dbReference type="ARBA" id="ARBA00022771"/>
    </source>
</evidence>
<dbReference type="InterPro" id="IPR007588">
    <property type="entry name" value="Znf_FLYWCH"/>
</dbReference>
<dbReference type="Pfam" id="PF04500">
    <property type="entry name" value="FLYWCH"/>
    <property type="match status" value="1"/>
</dbReference>
<reference evidence="6 7" key="1">
    <citation type="submission" date="2022-05" db="EMBL/GenBank/DDBJ databases">
        <authorList>
            <consortium name="Genoscope - CEA"/>
            <person name="William W."/>
        </authorList>
    </citation>
    <scope>NUCLEOTIDE SEQUENCE [LARGE SCALE GENOMIC DNA]</scope>
</reference>
<evidence type="ECO:0000256" key="1">
    <source>
        <dbReference type="ARBA" id="ARBA00022723"/>
    </source>
</evidence>
<dbReference type="Gene3D" id="3.30.40.10">
    <property type="entry name" value="Zinc/RING finger domain, C3HC4 (zinc finger)"/>
    <property type="match status" value="1"/>
</dbReference>
<keyword evidence="2" id="KW-0863">Zinc-finger</keyword>